<feature type="transmembrane region" description="Helical" evidence="1">
    <location>
        <begin position="402"/>
        <end position="425"/>
    </location>
</feature>
<dbReference type="PANTHER" id="PTHR34219:SF9">
    <property type="entry name" value="IRON-REGULATED INNER MEMBRANE PROTEIN"/>
    <property type="match status" value="1"/>
</dbReference>
<sequence>MRADHVRIYKSVHTWTGILSGLALFIAFYAGALTVFKEPLRQWSTPPAAGMQPVPMDEAQPLIAQALATVPPSVRATVLSLRGDGAIPRLEWQVRAPGADDHDEGAARHYSATLGADGSLQVREQPPSRLVEFIDVLHRVVGLPVDSDPNRWVMGAVSALYFVALVSGVVVLLPSLAKDFFALRVGKNTKRMWLDAHNVVGIVSLPFHMVMALSAVVFAYHDQIYALQDRLLHQGRWSQSSARPPALPGAASARDPADMLLPSQLVRIARQAAPGFEPTALHYAQVTGPRPLVRVWGKHPQDIAPRAMGGFAAIDPYSGKLLSADYLPGAQSTPNLLISSFFALHMASFGGTAVLWLYFLLGLAGAWLFYSGNLLWVETRRKAQRKGVGTSGALPEQRRDTALMAAATVGVCIGCVAGLSLTLAAAKWLPGRVQDMAAWHVGIYYAVFFASVVWAFFRGAARAAAPLLWLAVACTLAIPASSLLGWLAPGAGAWADGALLGVDLTALAGALALAWMARATARRVRSGPRDSVWSAPMRRKESE</sequence>
<evidence type="ECO:0000313" key="2">
    <source>
        <dbReference type="EMBL" id="ROR48911.1"/>
    </source>
</evidence>
<feature type="transmembrane region" description="Helical" evidence="1">
    <location>
        <begin position="464"/>
        <end position="486"/>
    </location>
</feature>
<dbReference type="AlphaFoldDB" id="A0AAX1WWX9"/>
<evidence type="ECO:0000256" key="1">
    <source>
        <dbReference type="SAM" id="Phobius"/>
    </source>
</evidence>
<feature type="transmembrane region" description="Helical" evidence="1">
    <location>
        <begin position="355"/>
        <end position="376"/>
    </location>
</feature>
<feature type="transmembrane region" description="Helical" evidence="1">
    <location>
        <begin position="152"/>
        <end position="177"/>
    </location>
</feature>
<organism evidence="2 3">
    <name type="scientific">Diaphorobacter nitroreducens</name>
    <dbReference type="NCBI Taxonomy" id="164759"/>
    <lineage>
        <taxon>Bacteria</taxon>
        <taxon>Pseudomonadati</taxon>
        <taxon>Pseudomonadota</taxon>
        <taxon>Betaproteobacteria</taxon>
        <taxon>Burkholderiales</taxon>
        <taxon>Comamonadaceae</taxon>
        <taxon>Diaphorobacter</taxon>
    </lineage>
</organism>
<keyword evidence="1" id="KW-0472">Membrane</keyword>
<gene>
    <name evidence="2" type="ORF">EDC60_0904</name>
</gene>
<dbReference type="InterPro" id="IPR005625">
    <property type="entry name" value="PepSY-ass_TM"/>
</dbReference>
<keyword evidence="3" id="KW-1185">Reference proteome</keyword>
<protein>
    <submittedName>
        <fullName evidence="2">Iron-regulated membrane protein</fullName>
    </submittedName>
</protein>
<name>A0AAX1WWX9_9BURK</name>
<comment type="caution">
    <text evidence="2">The sequence shown here is derived from an EMBL/GenBank/DDBJ whole genome shotgun (WGS) entry which is preliminary data.</text>
</comment>
<dbReference type="Pfam" id="PF03929">
    <property type="entry name" value="PepSY_TM"/>
    <property type="match status" value="1"/>
</dbReference>
<feature type="transmembrane region" description="Helical" evidence="1">
    <location>
        <begin position="12"/>
        <end position="36"/>
    </location>
</feature>
<dbReference type="PANTHER" id="PTHR34219">
    <property type="entry name" value="IRON-REGULATED INNER MEMBRANE PROTEIN-RELATED"/>
    <property type="match status" value="1"/>
</dbReference>
<keyword evidence="1" id="KW-0812">Transmembrane</keyword>
<keyword evidence="1" id="KW-1133">Transmembrane helix</keyword>
<dbReference type="EMBL" id="RJVL01000002">
    <property type="protein sequence ID" value="ROR48911.1"/>
    <property type="molecule type" value="Genomic_DNA"/>
</dbReference>
<feature type="transmembrane region" description="Helical" evidence="1">
    <location>
        <begin position="198"/>
        <end position="220"/>
    </location>
</feature>
<feature type="transmembrane region" description="Helical" evidence="1">
    <location>
        <begin position="498"/>
        <end position="517"/>
    </location>
</feature>
<proteinExistence type="predicted"/>
<dbReference type="RefSeq" id="WP_123675297.1">
    <property type="nucleotide sequence ID" value="NZ_RJVL01000002.1"/>
</dbReference>
<evidence type="ECO:0000313" key="3">
    <source>
        <dbReference type="Proteomes" id="UP000271868"/>
    </source>
</evidence>
<feature type="transmembrane region" description="Helical" evidence="1">
    <location>
        <begin position="437"/>
        <end position="457"/>
    </location>
</feature>
<accession>A0AAX1WWX9</accession>
<dbReference type="Proteomes" id="UP000271868">
    <property type="component" value="Unassembled WGS sequence"/>
</dbReference>
<reference evidence="2 3" key="1">
    <citation type="submission" date="2018-11" db="EMBL/GenBank/DDBJ databases">
        <title>Genomic Encyclopedia of Type Strains, Phase IV (KMG-IV): sequencing the most valuable type-strain genomes for metagenomic binning, comparative biology and taxonomic classification.</title>
        <authorList>
            <person name="Goeker M."/>
        </authorList>
    </citation>
    <scope>NUCLEOTIDE SEQUENCE [LARGE SCALE GENOMIC DNA]</scope>
    <source>
        <strain evidence="2 3">DSM 15985</strain>
    </source>
</reference>